<dbReference type="AlphaFoldDB" id="A0A1M5VDT8"/>
<evidence type="ECO:0000313" key="2">
    <source>
        <dbReference type="Proteomes" id="UP000184211"/>
    </source>
</evidence>
<name>A0A1M5VDT8_9RHOB</name>
<dbReference type="Proteomes" id="UP000184211">
    <property type="component" value="Unassembled WGS sequence"/>
</dbReference>
<organism evidence="1 2">
    <name type="scientific">Cognatishimia maritima</name>
    <dbReference type="NCBI Taxonomy" id="870908"/>
    <lineage>
        <taxon>Bacteria</taxon>
        <taxon>Pseudomonadati</taxon>
        <taxon>Pseudomonadota</taxon>
        <taxon>Alphaproteobacteria</taxon>
        <taxon>Rhodobacterales</taxon>
        <taxon>Paracoccaceae</taxon>
        <taxon>Cognatishimia</taxon>
    </lineage>
</organism>
<protein>
    <submittedName>
        <fullName evidence="1">Prepilin-type processing-associated H-X9-DG domain-containing protein</fullName>
    </submittedName>
</protein>
<sequence>MTVQTYIILLRGVNVGGAGKLPMADLRLRLAEAGYTGAKTYIQSGNVVLQSDKAKVAVKTDVQDVIDTHFGFRPGAIALTVDALGSAIAQAPFDVPDKKFLHIVFLDGHVTLDRDGLQQFCTSGESFHLDGDVFYLATPNGFGRSKAAEKLDKYLTADVKTARNLNSCEKILALATSF</sequence>
<dbReference type="Pfam" id="PF08002">
    <property type="entry name" value="DUF1697"/>
    <property type="match status" value="1"/>
</dbReference>
<proteinExistence type="predicted"/>
<dbReference type="EMBL" id="FQWM01000008">
    <property type="protein sequence ID" value="SHH73328.1"/>
    <property type="molecule type" value="Genomic_DNA"/>
</dbReference>
<dbReference type="PANTHER" id="PTHR36439">
    <property type="entry name" value="BLL4334 PROTEIN"/>
    <property type="match status" value="1"/>
</dbReference>
<gene>
    <name evidence="1" type="ORF">SAMN04488044_3129</name>
</gene>
<keyword evidence="2" id="KW-1185">Reference proteome</keyword>
<reference evidence="2" key="1">
    <citation type="submission" date="2016-11" db="EMBL/GenBank/DDBJ databases">
        <authorList>
            <person name="Varghese N."/>
            <person name="Submissions S."/>
        </authorList>
    </citation>
    <scope>NUCLEOTIDE SEQUENCE [LARGE SCALE GENOMIC DNA]</scope>
    <source>
        <strain evidence="2">DSM 28223</strain>
    </source>
</reference>
<dbReference type="PIRSF" id="PIRSF008502">
    <property type="entry name" value="UCP008502"/>
    <property type="match status" value="1"/>
</dbReference>
<dbReference type="STRING" id="870908.SAMN04488044_3129"/>
<dbReference type="RefSeq" id="WP_084605017.1">
    <property type="nucleotide sequence ID" value="NZ_FQWM01000008.1"/>
</dbReference>
<dbReference type="OrthoDB" id="9806494at2"/>
<evidence type="ECO:0000313" key="1">
    <source>
        <dbReference type="EMBL" id="SHH73328.1"/>
    </source>
</evidence>
<dbReference type="PANTHER" id="PTHR36439:SF1">
    <property type="entry name" value="DUF1697 DOMAIN-CONTAINING PROTEIN"/>
    <property type="match status" value="1"/>
</dbReference>
<accession>A0A1M5VDT8</accession>
<dbReference type="Gene3D" id="3.30.70.1280">
    <property type="entry name" value="SP0830-like domains"/>
    <property type="match status" value="1"/>
</dbReference>
<dbReference type="InterPro" id="IPR012545">
    <property type="entry name" value="DUF1697"/>
</dbReference>
<dbReference type="SUPFAM" id="SSF160379">
    <property type="entry name" value="SP0830-like"/>
    <property type="match status" value="1"/>
</dbReference>